<keyword evidence="12" id="KW-0943">RNA-mediated gene silencing</keyword>
<proteinExistence type="inferred from homology"/>
<dbReference type="Gene3D" id="3.30.160.380">
    <property type="entry name" value="Dicer dimerisation domain"/>
    <property type="match status" value="1"/>
</dbReference>
<evidence type="ECO:0000256" key="11">
    <source>
        <dbReference type="ARBA" id="ARBA00022884"/>
    </source>
</evidence>
<evidence type="ECO:0000259" key="20">
    <source>
        <dbReference type="PROSITE" id="PS51327"/>
    </source>
</evidence>
<dbReference type="InterPro" id="IPR011545">
    <property type="entry name" value="DEAD/DEAH_box_helicase_dom"/>
</dbReference>
<evidence type="ECO:0000256" key="1">
    <source>
        <dbReference type="ARBA" id="ARBA00001936"/>
    </source>
</evidence>
<dbReference type="PROSITE" id="PS51192">
    <property type="entry name" value="HELICASE_ATP_BIND_1"/>
    <property type="match status" value="1"/>
</dbReference>
<dbReference type="PANTHER" id="PTHR14950">
    <property type="entry name" value="DICER-RELATED"/>
    <property type="match status" value="1"/>
</dbReference>
<dbReference type="PANTHER" id="PTHR14950:SF37">
    <property type="entry name" value="ENDORIBONUCLEASE DICER"/>
    <property type="match status" value="1"/>
</dbReference>
<dbReference type="InterPro" id="IPR044441">
    <property type="entry name" value="DICER_DSRM"/>
</dbReference>
<evidence type="ECO:0000259" key="19">
    <source>
        <dbReference type="PROSITE" id="PS51194"/>
    </source>
</evidence>
<comment type="cofactor">
    <cofactor evidence="2">
        <name>Mg(2+)</name>
        <dbReference type="ChEBI" id="CHEBI:18420"/>
    </cofactor>
</comment>
<dbReference type="GO" id="GO:0003723">
    <property type="term" value="F:RNA binding"/>
    <property type="evidence" value="ECO:0007669"/>
    <property type="project" value="UniProtKB-UniRule"/>
</dbReference>
<evidence type="ECO:0000256" key="6">
    <source>
        <dbReference type="ARBA" id="ARBA00022741"/>
    </source>
</evidence>
<dbReference type="Pfam" id="PF20931">
    <property type="entry name" value="Dicer_platform"/>
    <property type="match status" value="1"/>
</dbReference>
<dbReference type="PROSITE" id="PS50142">
    <property type="entry name" value="RNASE_3_2"/>
    <property type="match status" value="1"/>
</dbReference>
<dbReference type="GO" id="GO:0046872">
    <property type="term" value="F:metal ion binding"/>
    <property type="evidence" value="ECO:0007669"/>
    <property type="project" value="UniProtKB-KW"/>
</dbReference>
<dbReference type="EMBL" id="BGPR01004902">
    <property type="protein sequence ID" value="GBN04632.1"/>
    <property type="molecule type" value="Genomic_DNA"/>
</dbReference>
<keyword evidence="3" id="KW-0540">Nuclease</keyword>
<dbReference type="InterPro" id="IPR048512">
    <property type="entry name" value="Dicer_platform"/>
</dbReference>
<protein>
    <submittedName>
        <fullName evidence="21">Endoribonuclease Dicer</fullName>
    </submittedName>
</protein>
<dbReference type="PROSITE" id="PS50137">
    <property type="entry name" value="DS_RBD"/>
    <property type="match status" value="1"/>
</dbReference>
<dbReference type="GO" id="GO:0004386">
    <property type="term" value="F:helicase activity"/>
    <property type="evidence" value="ECO:0007669"/>
    <property type="project" value="UniProtKB-KW"/>
</dbReference>
<evidence type="ECO:0000256" key="8">
    <source>
        <dbReference type="ARBA" id="ARBA00022806"/>
    </source>
</evidence>
<evidence type="ECO:0000256" key="5">
    <source>
        <dbReference type="ARBA" id="ARBA00022737"/>
    </source>
</evidence>
<dbReference type="InterPro" id="IPR005034">
    <property type="entry name" value="Dicer_dimerisation"/>
</dbReference>
<dbReference type="GO" id="GO:0030422">
    <property type="term" value="P:siRNA processing"/>
    <property type="evidence" value="ECO:0007669"/>
    <property type="project" value="InterPro"/>
</dbReference>
<keyword evidence="7" id="KW-0378">Hydrolase</keyword>
<name>A0A4Y2KR29_ARAVE</name>
<dbReference type="SMART" id="SM00490">
    <property type="entry name" value="HELICc"/>
    <property type="match status" value="1"/>
</dbReference>
<dbReference type="GO" id="GO:0005634">
    <property type="term" value="C:nucleus"/>
    <property type="evidence" value="ECO:0007669"/>
    <property type="project" value="TreeGrafter"/>
</dbReference>
<evidence type="ECO:0000256" key="2">
    <source>
        <dbReference type="ARBA" id="ARBA00001946"/>
    </source>
</evidence>
<dbReference type="SMART" id="SM00358">
    <property type="entry name" value="DSRM"/>
    <property type="match status" value="1"/>
</dbReference>
<dbReference type="SUPFAM" id="SSF54768">
    <property type="entry name" value="dsRNA-binding domain-like"/>
    <property type="match status" value="1"/>
</dbReference>
<keyword evidence="6" id="KW-0547">Nucleotide-binding</keyword>
<feature type="domain" description="Dicer dsRNA-binding fold" evidence="20">
    <location>
        <begin position="584"/>
        <end position="680"/>
    </location>
</feature>
<dbReference type="GO" id="GO:0031054">
    <property type="term" value="P:pre-miRNA processing"/>
    <property type="evidence" value="ECO:0007669"/>
    <property type="project" value="InterPro"/>
</dbReference>
<evidence type="ECO:0000256" key="4">
    <source>
        <dbReference type="ARBA" id="ARBA00022723"/>
    </source>
</evidence>
<keyword evidence="22" id="KW-1185">Reference proteome</keyword>
<dbReference type="Pfam" id="PF00271">
    <property type="entry name" value="Helicase_C"/>
    <property type="match status" value="1"/>
</dbReference>
<keyword evidence="4" id="KW-0479">Metal-binding</keyword>
<feature type="domain" description="Helicase C-terminal" evidence="19">
    <location>
        <begin position="394"/>
        <end position="558"/>
    </location>
</feature>
<gene>
    <name evidence="21" type="primary">DICER1</name>
    <name evidence="21" type="ORF">AVEN_1403_1</name>
</gene>
<dbReference type="GO" id="GO:0005737">
    <property type="term" value="C:cytoplasm"/>
    <property type="evidence" value="ECO:0007669"/>
    <property type="project" value="TreeGrafter"/>
</dbReference>
<keyword evidence="10" id="KW-0460">Magnesium</keyword>
<dbReference type="SUPFAM" id="SSF69065">
    <property type="entry name" value="RNase III domain-like"/>
    <property type="match status" value="1"/>
</dbReference>
<accession>A0A4Y2KR29</accession>
<keyword evidence="5" id="KW-0677">Repeat</keyword>
<keyword evidence="8" id="KW-0347">Helicase</keyword>
<dbReference type="InterPro" id="IPR036389">
    <property type="entry name" value="RNase_III_sf"/>
</dbReference>
<feature type="domain" description="DRBM" evidence="16">
    <location>
        <begin position="986"/>
        <end position="1014"/>
    </location>
</feature>
<dbReference type="InterPro" id="IPR014001">
    <property type="entry name" value="Helicase_ATP-bd"/>
</dbReference>
<evidence type="ECO:0000256" key="7">
    <source>
        <dbReference type="ARBA" id="ARBA00022801"/>
    </source>
</evidence>
<dbReference type="PROSITE" id="PS51327">
    <property type="entry name" value="DICER_DSRBF"/>
    <property type="match status" value="1"/>
</dbReference>
<dbReference type="InterPro" id="IPR001650">
    <property type="entry name" value="Helicase_C-like"/>
</dbReference>
<dbReference type="InterPro" id="IPR027417">
    <property type="entry name" value="P-loop_NTPase"/>
</dbReference>
<evidence type="ECO:0000256" key="3">
    <source>
        <dbReference type="ARBA" id="ARBA00022722"/>
    </source>
</evidence>
<evidence type="ECO:0000256" key="14">
    <source>
        <dbReference type="ARBA" id="ARBA00035116"/>
    </source>
</evidence>
<dbReference type="Proteomes" id="UP000499080">
    <property type="component" value="Unassembled WGS sequence"/>
</dbReference>
<dbReference type="OrthoDB" id="2392202at2759"/>
<keyword evidence="13" id="KW-0464">Manganese</keyword>
<evidence type="ECO:0000256" key="10">
    <source>
        <dbReference type="ARBA" id="ARBA00022842"/>
    </source>
</evidence>
<evidence type="ECO:0000313" key="21">
    <source>
        <dbReference type="EMBL" id="GBN04632.1"/>
    </source>
</evidence>
<dbReference type="GO" id="GO:0006309">
    <property type="term" value="P:apoptotic DNA fragmentation"/>
    <property type="evidence" value="ECO:0007669"/>
    <property type="project" value="TreeGrafter"/>
</dbReference>
<evidence type="ECO:0000259" key="18">
    <source>
        <dbReference type="PROSITE" id="PS51192"/>
    </source>
</evidence>
<evidence type="ECO:0000256" key="13">
    <source>
        <dbReference type="ARBA" id="ARBA00023211"/>
    </source>
</evidence>
<comment type="cofactor">
    <cofactor evidence="1">
        <name>Mn(2+)</name>
        <dbReference type="ChEBI" id="CHEBI:29035"/>
    </cofactor>
</comment>
<evidence type="ECO:0000259" key="17">
    <source>
        <dbReference type="PROSITE" id="PS50142"/>
    </source>
</evidence>
<dbReference type="Gene3D" id="3.30.160.20">
    <property type="match status" value="1"/>
</dbReference>
<evidence type="ECO:0000313" key="22">
    <source>
        <dbReference type="Proteomes" id="UP000499080"/>
    </source>
</evidence>
<dbReference type="SUPFAM" id="SSF52540">
    <property type="entry name" value="P-loop containing nucleoside triphosphate hydrolases"/>
    <property type="match status" value="1"/>
</dbReference>
<dbReference type="InterPro" id="IPR014720">
    <property type="entry name" value="dsRBD_dom"/>
</dbReference>
<evidence type="ECO:0000256" key="15">
    <source>
        <dbReference type="PROSITE-ProRule" id="PRU00657"/>
    </source>
</evidence>
<dbReference type="PROSITE" id="PS51194">
    <property type="entry name" value="HELICASE_CTER"/>
    <property type="match status" value="1"/>
</dbReference>
<keyword evidence="9" id="KW-0067">ATP-binding</keyword>
<dbReference type="Gene3D" id="1.10.1520.10">
    <property type="entry name" value="Ribonuclease III domain"/>
    <property type="match status" value="1"/>
</dbReference>
<dbReference type="CDD" id="cd18034">
    <property type="entry name" value="DEXHc_dicer"/>
    <property type="match status" value="1"/>
</dbReference>
<feature type="domain" description="RNase III" evidence="17">
    <location>
        <begin position="899"/>
        <end position="925"/>
    </location>
</feature>
<feature type="domain" description="Helicase ATP-binding" evidence="18">
    <location>
        <begin position="27"/>
        <end position="200"/>
    </location>
</feature>
<organism evidence="21 22">
    <name type="scientific">Araneus ventricosus</name>
    <name type="common">Orbweaver spider</name>
    <name type="synonym">Epeira ventricosa</name>
    <dbReference type="NCBI Taxonomy" id="182803"/>
    <lineage>
        <taxon>Eukaryota</taxon>
        <taxon>Metazoa</taxon>
        <taxon>Ecdysozoa</taxon>
        <taxon>Arthropoda</taxon>
        <taxon>Chelicerata</taxon>
        <taxon>Arachnida</taxon>
        <taxon>Araneae</taxon>
        <taxon>Araneomorphae</taxon>
        <taxon>Entelegynae</taxon>
        <taxon>Araneoidea</taxon>
        <taxon>Araneidae</taxon>
        <taxon>Araneus</taxon>
    </lineage>
</organism>
<evidence type="ECO:0000259" key="16">
    <source>
        <dbReference type="PROSITE" id="PS50137"/>
    </source>
</evidence>
<dbReference type="SMART" id="SM00487">
    <property type="entry name" value="DEXDc"/>
    <property type="match status" value="1"/>
</dbReference>
<dbReference type="Gene3D" id="3.40.50.300">
    <property type="entry name" value="P-loop containing nucleotide triphosphate hydrolases"/>
    <property type="match status" value="2"/>
</dbReference>
<evidence type="ECO:0000256" key="12">
    <source>
        <dbReference type="ARBA" id="ARBA00023158"/>
    </source>
</evidence>
<dbReference type="GO" id="GO:0004525">
    <property type="term" value="F:ribonuclease III activity"/>
    <property type="evidence" value="ECO:0007669"/>
    <property type="project" value="UniProtKB-EC"/>
</dbReference>
<sequence>MKTKRCLAHPASQNTDNKMKLSEMIEIFEAAKQKNTIACLGTGTGKTFIAVMLIRENANEVRKPFDEGGKRIFFVVPTIPLVFQQAETIENHTDLVVGRYYRKISLDFWTDEFRKNEVLVMTPDIFKDIVEKTFILLRQIKLLILDECHHTLKDHPYRQAMKCFIDLPQGDMPRIFGLTASLLNSKCKPYSLEKKLKDLEKNLRSTVVTVNDLTDLQKYGTDPKEYIVLYRNYELKDSELLLRIEKKINEANIEKINMEKIDGVTFFEEPLKCLKSLSETLKDLGPWFAYKAADIFAREVERLLNRPFAANCLKMLDDIHSFLKEVQENCRTLSMNSDSANIDSMPHKIKRLLDIFLAAKRNAVEICGNLPGIQDFPFDQNPVKHYQITKQNQDLSEAVNFCSIVFVKQRITAYVLYQWLLDIKKKKCELDFLKPEFVVGHGVRYIAEISMFEKLQQKKLKDFREKRLNVLVATRVLEEGIDIRQCNLVVRFDLPDDYRSYVQSKGRARAKNSNYVLLIKENDMFQRFMHDLVDFKTIEKLLQSKCQDRTMPTEEEISAYMADSPIPPYMPRGPDGPRITLSSAISLVNRYCASLPSDMATKLMPQWSIRVVDLDNNQKEYECTLRMPINSPLRQTIVSTPMRRKKLAKMCAALKACQLLDEKGELNEHLMPISRLVDNALEKELGEIEEEDGKGAIPGTNRRRQVYDKHVPIFLKEVKPASGRLCYLNIINMMLVEPLPKTLNPRRRPLFDPAKTPRALALLCTVKLPSVTKSEIRACCKLTCYLGNFHPCWWVQTLTLPCFALGGMWDSGSNVPSTVVWRQLGRIAEHKHDLHKLIETVISSSYSEATFLFLTCCCTVEDEPLLLSFDVGISRFRVIKDLDILQIHQYYLEETECFELDDIDVPKALGDVFESVAGAIYLDSGMSLDVVWKVYYPWICPAMKHLCEHVPISPVRELHELVNCQKIFGEPVLKNKITYIEVTLPDGRKYQGVGPSKKIAKKSAAKRALADLKNSSRLDTS</sequence>
<dbReference type="FunFam" id="3.40.50.300:FF:000628">
    <property type="entry name" value="Endoribonuclease Dicer"/>
    <property type="match status" value="1"/>
</dbReference>
<dbReference type="InterPro" id="IPR038248">
    <property type="entry name" value="Dicer_dimer_sf"/>
</dbReference>
<dbReference type="GO" id="GO:0070578">
    <property type="term" value="C:RISC-loading complex"/>
    <property type="evidence" value="ECO:0007669"/>
    <property type="project" value="TreeGrafter"/>
</dbReference>
<dbReference type="GO" id="GO:0005524">
    <property type="term" value="F:ATP binding"/>
    <property type="evidence" value="ECO:0007669"/>
    <property type="project" value="UniProtKB-KW"/>
</dbReference>
<dbReference type="InterPro" id="IPR000999">
    <property type="entry name" value="RNase_III_dom"/>
</dbReference>
<comment type="similarity">
    <text evidence="14 15">Belongs to the helicase family. Dicer subfamily.</text>
</comment>
<dbReference type="Pfam" id="PF03368">
    <property type="entry name" value="Dicer_dimer"/>
    <property type="match status" value="1"/>
</dbReference>
<dbReference type="Pfam" id="PF00270">
    <property type="entry name" value="DEAD"/>
    <property type="match status" value="1"/>
</dbReference>
<dbReference type="GO" id="GO:0004530">
    <property type="term" value="F:deoxyribonuclease I activity"/>
    <property type="evidence" value="ECO:0007669"/>
    <property type="project" value="TreeGrafter"/>
</dbReference>
<comment type="caution">
    <text evidence="21">The sequence shown here is derived from an EMBL/GenBank/DDBJ whole genome shotgun (WGS) entry which is preliminary data.</text>
</comment>
<keyword evidence="11 15" id="KW-0694">RNA-binding</keyword>
<reference evidence="21 22" key="1">
    <citation type="journal article" date="2019" name="Sci. Rep.">
        <title>Orb-weaving spider Araneus ventricosus genome elucidates the spidroin gene catalogue.</title>
        <authorList>
            <person name="Kono N."/>
            <person name="Nakamura H."/>
            <person name="Ohtoshi R."/>
            <person name="Moran D.A.P."/>
            <person name="Shinohara A."/>
            <person name="Yoshida Y."/>
            <person name="Fujiwara M."/>
            <person name="Mori M."/>
            <person name="Tomita M."/>
            <person name="Arakawa K."/>
        </authorList>
    </citation>
    <scope>NUCLEOTIDE SEQUENCE [LARGE SCALE GENOMIC DNA]</scope>
</reference>
<dbReference type="AlphaFoldDB" id="A0A4Y2KR29"/>
<evidence type="ECO:0000256" key="9">
    <source>
        <dbReference type="ARBA" id="ARBA00022840"/>
    </source>
</evidence>
<dbReference type="Pfam" id="PF20932">
    <property type="entry name" value="Dicer_dsRBD"/>
    <property type="match status" value="1"/>
</dbReference>